<feature type="transmembrane region" description="Helical" evidence="2">
    <location>
        <begin position="150"/>
        <end position="171"/>
    </location>
</feature>
<proteinExistence type="predicted"/>
<feature type="region of interest" description="Disordered" evidence="1">
    <location>
        <begin position="394"/>
        <end position="449"/>
    </location>
</feature>
<evidence type="ECO:0000313" key="4">
    <source>
        <dbReference type="Proteomes" id="UP001213623"/>
    </source>
</evidence>
<keyword evidence="2" id="KW-1133">Transmembrane helix</keyword>
<keyword evidence="2" id="KW-0472">Membrane</keyword>
<feature type="compositionally biased region" description="Basic and acidic residues" evidence="1">
    <location>
        <begin position="339"/>
        <end position="349"/>
    </location>
</feature>
<feature type="region of interest" description="Disordered" evidence="1">
    <location>
        <begin position="248"/>
        <end position="287"/>
    </location>
</feature>
<feature type="compositionally biased region" description="Polar residues" evidence="1">
    <location>
        <begin position="186"/>
        <end position="209"/>
    </location>
</feature>
<name>A0AAF0J233_9BASI</name>
<accession>A0AAF0J233</accession>
<feature type="compositionally biased region" description="Basic and acidic residues" evidence="1">
    <location>
        <begin position="440"/>
        <end position="449"/>
    </location>
</feature>
<feature type="region of interest" description="Disordered" evidence="1">
    <location>
        <begin position="178"/>
        <end position="209"/>
    </location>
</feature>
<gene>
    <name evidence="3" type="ORF">MNAN1_001585</name>
</gene>
<dbReference type="AlphaFoldDB" id="A0AAF0J233"/>
<protein>
    <submittedName>
        <fullName evidence="3">Uncharacterized protein</fullName>
    </submittedName>
</protein>
<dbReference type="EMBL" id="CP119894">
    <property type="protein sequence ID" value="WFD26602.1"/>
    <property type="molecule type" value="Genomic_DNA"/>
</dbReference>
<keyword evidence="2" id="KW-0812">Transmembrane</keyword>
<feature type="compositionally biased region" description="Basic and acidic residues" evidence="1">
    <location>
        <begin position="418"/>
        <end position="428"/>
    </location>
</feature>
<feature type="compositionally biased region" description="Basic residues" evidence="1">
    <location>
        <begin position="258"/>
        <end position="270"/>
    </location>
</feature>
<organism evidence="3 4">
    <name type="scientific">Malassezia nana</name>
    <dbReference type="NCBI Taxonomy" id="180528"/>
    <lineage>
        <taxon>Eukaryota</taxon>
        <taxon>Fungi</taxon>
        <taxon>Dikarya</taxon>
        <taxon>Basidiomycota</taxon>
        <taxon>Ustilaginomycotina</taxon>
        <taxon>Malasseziomycetes</taxon>
        <taxon>Malasseziales</taxon>
        <taxon>Malasseziaceae</taxon>
        <taxon>Malassezia</taxon>
    </lineage>
</organism>
<dbReference type="Proteomes" id="UP001213623">
    <property type="component" value="Chromosome 3"/>
</dbReference>
<evidence type="ECO:0000313" key="3">
    <source>
        <dbReference type="EMBL" id="WFD26602.1"/>
    </source>
</evidence>
<feature type="compositionally biased region" description="Polar residues" evidence="1">
    <location>
        <begin position="429"/>
        <end position="439"/>
    </location>
</feature>
<sequence>MAKRVRRQSKPCRSKDLYQAPAAGQAVSSNVLTLRWNPDCIQSSTIDVYLYSQHQSMSLPVHAWLGLSTAAGSKNVPLQSQWWNHTQNMTVNLQMVPGQSQPWESPYPLSYSWTLGQADDGDVNIDASVASSNKDVTRYEAPDSLSPDKLAAACILPILALLAVLFGGYLWQRKRQAKRDAERQSRYTQQTSPTLYTHTSNASQPEPTWTSMPVSYVDVPAMQPVEHDATGMDSVPSSLHAEETKEIIEAPPPPPASTKRHRARHKKTKRSTASLSKHNGTTYGLEDMSVGDLVPASREQAEEQRWTHAFLPSSRLTLLEQDVDSDTAASPRESAMAPTRREHYTDNTRRYAANRPAPPIVDVDAEWERDPYMLDHHQEEDHRPMSPMALGVHSRDEKIHAYLSQLPHPNDLEPLEDSDAHPDQERPHSSASRLSQNSDAFHDAVAHVA</sequence>
<feature type="region of interest" description="Disordered" evidence="1">
    <location>
        <begin position="323"/>
        <end position="349"/>
    </location>
</feature>
<reference evidence="3" key="1">
    <citation type="submission" date="2023-03" db="EMBL/GenBank/DDBJ databases">
        <title>Mating type loci evolution in Malassezia.</title>
        <authorList>
            <person name="Coelho M.A."/>
        </authorList>
    </citation>
    <scope>NUCLEOTIDE SEQUENCE</scope>
    <source>
        <strain evidence="3">CBS 9557</strain>
    </source>
</reference>
<evidence type="ECO:0000256" key="1">
    <source>
        <dbReference type="SAM" id="MobiDB-lite"/>
    </source>
</evidence>
<keyword evidence="4" id="KW-1185">Reference proteome</keyword>
<evidence type="ECO:0000256" key="2">
    <source>
        <dbReference type="SAM" id="Phobius"/>
    </source>
</evidence>